<evidence type="ECO:0000256" key="2">
    <source>
        <dbReference type="ARBA" id="ARBA00022574"/>
    </source>
</evidence>
<organism evidence="10 11">
    <name type="scientific">Eptatretus burgeri</name>
    <name type="common">Inshore hagfish</name>
    <dbReference type="NCBI Taxonomy" id="7764"/>
    <lineage>
        <taxon>Eukaryota</taxon>
        <taxon>Metazoa</taxon>
        <taxon>Chordata</taxon>
        <taxon>Craniata</taxon>
        <taxon>Vertebrata</taxon>
        <taxon>Cyclostomata</taxon>
        <taxon>Myxini</taxon>
        <taxon>Myxiniformes</taxon>
        <taxon>Myxinidae</taxon>
        <taxon>Eptatretinae</taxon>
        <taxon>Eptatretus</taxon>
    </lineage>
</organism>
<dbReference type="GO" id="GO:0005680">
    <property type="term" value="C:anaphase-promoting complex"/>
    <property type="evidence" value="ECO:0007669"/>
    <property type="project" value="TreeGrafter"/>
</dbReference>
<feature type="compositionally biased region" description="Polar residues" evidence="8">
    <location>
        <begin position="39"/>
        <end position="64"/>
    </location>
</feature>
<dbReference type="PANTHER" id="PTHR19918:SF8">
    <property type="entry name" value="FI02843P"/>
    <property type="match status" value="1"/>
</dbReference>
<dbReference type="Ensembl" id="ENSEBUT00000001403.1">
    <property type="protein sequence ID" value="ENSEBUP00000001087.1"/>
    <property type="gene ID" value="ENSEBUG00000000952.1"/>
</dbReference>
<keyword evidence="4" id="KW-0677">Repeat</keyword>
<protein>
    <submittedName>
        <fullName evidence="10">Cell division cycle 20 homolog</fullName>
    </submittedName>
</protein>
<evidence type="ECO:0000259" key="9">
    <source>
        <dbReference type="Pfam" id="PF24807"/>
    </source>
</evidence>
<feature type="domain" description="CDC20/Fizzy WD40" evidence="9">
    <location>
        <begin position="177"/>
        <end position="467"/>
    </location>
</feature>
<evidence type="ECO:0000313" key="10">
    <source>
        <dbReference type="Ensembl" id="ENSEBUP00000001087.1"/>
    </source>
</evidence>
<keyword evidence="6" id="KW-0131">Cell cycle</keyword>
<reference evidence="10" key="1">
    <citation type="submission" date="2025-08" db="UniProtKB">
        <authorList>
            <consortium name="Ensembl"/>
        </authorList>
    </citation>
    <scope>IDENTIFICATION</scope>
</reference>
<evidence type="ECO:0000256" key="3">
    <source>
        <dbReference type="ARBA" id="ARBA00022618"/>
    </source>
</evidence>
<dbReference type="PANTHER" id="PTHR19918">
    <property type="entry name" value="CELL DIVISION CYCLE 20 CDC20 FIZZY -RELATED"/>
    <property type="match status" value="1"/>
</dbReference>
<dbReference type="InterPro" id="IPR033010">
    <property type="entry name" value="Cdc20/Fizzy"/>
</dbReference>
<evidence type="ECO:0000256" key="8">
    <source>
        <dbReference type="SAM" id="MobiDB-lite"/>
    </source>
</evidence>
<dbReference type="SMART" id="SM00320">
    <property type="entry name" value="WD40"/>
    <property type="match status" value="5"/>
</dbReference>
<dbReference type="GeneTree" id="ENSGT00950000183104"/>
<dbReference type="PROSITE" id="PS50082">
    <property type="entry name" value="WD_REPEATS_2"/>
    <property type="match status" value="3"/>
</dbReference>
<dbReference type="GO" id="GO:1905786">
    <property type="term" value="P:positive regulation of anaphase-promoting complex-dependent catabolic process"/>
    <property type="evidence" value="ECO:0007669"/>
    <property type="project" value="TreeGrafter"/>
</dbReference>
<proteinExistence type="inferred from homology"/>
<dbReference type="AlphaFoldDB" id="A0A8C4N9P4"/>
<dbReference type="SUPFAM" id="SSF50978">
    <property type="entry name" value="WD40 repeat-like"/>
    <property type="match status" value="1"/>
</dbReference>
<feature type="repeat" description="WD" evidence="7">
    <location>
        <begin position="306"/>
        <end position="347"/>
    </location>
</feature>
<dbReference type="CDD" id="cd00200">
    <property type="entry name" value="WD40"/>
    <property type="match status" value="1"/>
</dbReference>
<keyword evidence="3" id="KW-0132">Cell division</keyword>
<dbReference type="GO" id="GO:1990757">
    <property type="term" value="F:ubiquitin ligase activator activity"/>
    <property type="evidence" value="ECO:0007669"/>
    <property type="project" value="TreeGrafter"/>
</dbReference>
<comment type="similarity">
    <text evidence="1">Belongs to the WD repeat CDC20/Fizzy family.</text>
</comment>
<dbReference type="PROSITE" id="PS50294">
    <property type="entry name" value="WD_REPEATS_REGION"/>
    <property type="match status" value="2"/>
</dbReference>
<dbReference type="GO" id="GO:0051301">
    <property type="term" value="P:cell division"/>
    <property type="evidence" value="ECO:0007669"/>
    <property type="project" value="UniProtKB-KW"/>
</dbReference>
<keyword evidence="11" id="KW-1185">Reference proteome</keyword>
<feature type="repeat" description="WD" evidence="7">
    <location>
        <begin position="436"/>
        <end position="467"/>
    </location>
</feature>
<evidence type="ECO:0000313" key="11">
    <source>
        <dbReference type="Proteomes" id="UP000694388"/>
    </source>
</evidence>
<evidence type="ECO:0000256" key="5">
    <source>
        <dbReference type="ARBA" id="ARBA00022776"/>
    </source>
</evidence>
<feature type="region of interest" description="Disordered" evidence="8">
    <location>
        <begin position="38"/>
        <end position="77"/>
    </location>
</feature>
<dbReference type="GO" id="GO:0031145">
    <property type="term" value="P:anaphase-promoting complex-dependent catabolic process"/>
    <property type="evidence" value="ECO:0007669"/>
    <property type="project" value="TreeGrafter"/>
</dbReference>
<evidence type="ECO:0000256" key="1">
    <source>
        <dbReference type="ARBA" id="ARBA00006445"/>
    </source>
</evidence>
<dbReference type="InterPro" id="IPR056150">
    <property type="entry name" value="WD40_CDC20-Fz"/>
</dbReference>
<evidence type="ECO:0000256" key="4">
    <source>
        <dbReference type="ARBA" id="ARBA00022737"/>
    </source>
</evidence>
<keyword evidence="5" id="KW-0498">Mitosis</keyword>
<evidence type="ECO:0000256" key="6">
    <source>
        <dbReference type="ARBA" id="ARBA00023306"/>
    </source>
</evidence>
<dbReference type="Pfam" id="PF24807">
    <property type="entry name" value="WD40_CDC20-Fz"/>
    <property type="match status" value="1"/>
</dbReference>
<dbReference type="Gene3D" id="2.130.10.10">
    <property type="entry name" value="YVTN repeat-like/Quinoprotein amine dehydrogenase"/>
    <property type="match status" value="1"/>
</dbReference>
<reference evidence="10" key="2">
    <citation type="submission" date="2025-09" db="UniProtKB">
        <authorList>
            <consortium name="Ensembl"/>
        </authorList>
    </citation>
    <scope>IDENTIFICATION</scope>
</reference>
<feature type="repeat" description="WD" evidence="7">
    <location>
        <begin position="223"/>
        <end position="264"/>
    </location>
</feature>
<evidence type="ECO:0000256" key="7">
    <source>
        <dbReference type="PROSITE-ProRule" id="PRU00221"/>
    </source>
</evidence>
<sequence>MAHFGLENDIKSLLQLDTPIANGPMARWQRKTHEATAPAQCSFNNTGGATPSRSSCSLSLNRTPGATPGKVRTPGRIPSSFPAPPRLPLNNLIVDALGKVPLHLLFGTDIPNEEQNAMAMKLNGFDLGDFRILRHSTKAPQAPEGYQSNLRVLYSQSTPSTGSKQRRHIPTMPERVLDAPGLIDDFYLNLVDWGDNNRLAVALAQTVYVWYSATMSVNMICQMPAENDYCSSVAWMKGSNYLALGTKTADVQIWDVEVGKRLRTMQGHGARVGALSWSPPILSSGSRFGTINHHDVRAPEHVQFSVQAHQQEVCGLAWSPSGQYLASGGNDNAVSIWPSSGSTPVHTFTHHHAAVKALSWCPWLNNVLATGGGTIDRHIRIWNVSSGNCLSATDTGSQVSGIQWSSEYKEMVSSHGFVSNQLVIWKYPMMTKVIELQGHQSRILSLCASPDGTEVVSAGADETVRLWRCFAVDAKHRKKPSAGPCGFRACIR</sequence>
<keyword evidence="2 7" id="KW-0853">WD repeat</keyword>
<dbReference type="InterPro" id="IPR001680">
    <property type="entry name" value="WD40_rpt"/>
</dbReference>
<dbReference type="InterPro" id="IPR015943">
    <property type="entry name" value="WD40/YVTN_repeat-like_dom_sf"/>
</dbReference>
<accession>A0A8C4N9P4</accession>
<name>A0A8C4N9P4_EPTBU</name>
<dbReference type="InterPro" id="IPR036322">
    <property type="entry name" value="WD40_repeat_dom_sf"/>
</dbReference>
<dbReference type="Proteomes" id="UP000694388">
    <property type="component" value="Unplaced"/>
</dbReference>
<dbReference type="GO" id="GO:0010997">
    <property type="term" value="F:anaphase-promoting complex binding"/>
    <property type="evidence" value="ECO:0007669"/>
    <property type="project" value="InterPro"/>
</dbReference>